<reference evidence="1" key="1">
    <citation type="journal article" date="2020" name="Nature">
        <title>Giant virus diversity and host interactions through global metagenomics.</title>
        <authorList>
            <person name="Schulz F."/>
            <person name="Roux S."/>
            <person name="Paez-Espino D."/>
            <person name="Jungbluth S."/>
            <person name="Walsh D.A."/>
            <person name="Denef V.J."/>
            <person name="McMahon K.D."/>
            <person name="Konstantinidis K.T."/>
            <person name="Eloe-Fadrosh E.A."/>
            <person name="Kyrpides N.C."/>
            <person name="Woyke T."/>
        </authorList>
    </citation>
    <scope>NUCLEOTIDE SEQUENCE</scope>
    <source>
        <strain evidence="1">GVMAG-M-3300018868-6</strain>
    </source>
</reference>
<dbReference type="EMBL" id="MN739255">
    <property type="protein sequence ID" value="QHS95701.1"/>
    <property type="molecule type" value="Genomic_DNA"/>
</dbReference>
<dbReference type="AlphaFoldDB" id="A0A6C0BVC2"/>
<proteinExistence type="predicted"/>
<name>A0A6C0BVC2_9ZZZZ</name>
<organism evidence="1">
    <name type="scientific">viral metagenome</name>
    <dbReference type="NCBI Taxonomy" id="1070528"/>
    <lineage>
        <taxon>unclassified sequences</taxon>
        <taxon>metagenomes</taxon>
        <taxon>organismal metagenomes</taxon>
    </lineage>
</organism>
<protein>
    <submittedName>
        <fullName evidence="1">Uncharacterized protein</fullName>
    </submittedName>
</protein>
<sequence length="358" mass="41396">MSAQITLIEDIRAEADFKGKSFSGYKRADVKKELLKSLFAGKVENACYWCAELICCGAFIDIWDVVTVFVGKYIHLANVKLPIYLDIRYNTFKDIVVGGYLDNELKLRNHAGIRDLFAEIVVVLCGSHKKHNFERIKVKPAELDIMEMKGRLKAPNVGYASASFKKDDPKELFIPLNEFAYHVSNESKNMLLACFWVEWMLEFEKVCKKKKEVCQCQARDFVAKMQTDPIWMVWDVIFAEVGRRRLNNKVLQSLMNLFCIRYNAAAKRKRIYLLYFAVSLLTEKYEVKNDVIQIKNTIEVIKKQIDTIYKEIKKNEITPVPVVDNMNYMFNSEGGKALNAGEFEKTMGKLEMMFGKTN</sequence>
<accession>A0A6C0BVC2</accession>
<evidence type="ECO:0000313" key="1">
    <source>
        <dbReference type="EMBL" id="QHS95701.1"/>
    </source>
</evidence>